<dbReference type="InterPro" id="IPR047951">
    <property type="entry name" value="Transpos_ISL3"/>
</dbReference>
<evidence type="ECO:0000259" key="2">
    <source>
        <dbReference type="Pfam" id="PF13542"/>
    </source>
</evidence>
<dbReference type="PANTHER" id="PTHR33498:SF1">
    <property type="entry name" value="TRANSPOSASE FOR INSERTION SEQUENCE ELEMENT IS1557"/>
    <property type="match status" value="1"/>
</dbReference>
<dbReference type="Pfam" id="PF14690">
    <property type="entry name" value="Zn_ribbon_ISL3"/>
    <property type="match status" value="1"/>
</dbReference>
<dbReference type="AlphaFoldDB" id="A0A450TJM9"/>
<accession>A0A450TJM9</accession>
<dbReference type="InterPro" id="IPR032877">
    <property type="entry name" value="Transposase_HTH"/>
</dbReference>
<dbReference type="EMBL" id="CAADFD010000132">
    <property type="protein sequence ID" value="VFJ67618.1"/>
    <property type="molecule type" value="Genomic_DNA"/>
</dbReference>
<protein>
    <submittedName>
        <fullName evidence="4">Transposase</fullName>
    </submittedName>
</protein>
<feature type="domain" description="Transposase IS204/IS1001/IS1096/IS1165 zinc-finger" evidence="3">
    <location>
        <begin position="44"/>
        <end position="86"/>
    </location>
</feature>
<organism evidence="4">
    <name type="scientific">Candidatus Kentrum sp. FW</name>
    <dbReference type="NCBI Taxonomy" id="2126338"/>
    <lineage>
        <taxon>Bacteria</taxon>
        <taxon>Pseudomonadati</taxon>
        <taxon>Pseudomonadota</taxon>
        <taxon>Gammaproteobacteria</taxon>
        <taxon>Candidatus Kentrum</taxon>
    </lineage>
</organism>
<reference evidence="4" key="1">
    <citation type="submission" date="2019-02" db="EMBL/GenBank/DDBJ databases">
        <authorList>
            <person name="Gruber-Vodicka R. H."/>
            <person name="Seah K. B. B."/>
        </authorList>
    </citation>
    <scope>NUCLEOTIDE SEQUENCE</scope>
    <source>
        <strain evidence="4">BECK_BZ106</strain>
    </source>
</reference>
<evidence type="ECO:0000313" key="4">
    <source>
        <dbReference type="EMBL" id="VFJ67618.1"/>
    </source>
</evidence>
<name>A0A450TJM9_9GAMM</name>
<dbReference type="InterPro" id="IPR002560">
    <property type="entry name" value="Transposase_DDE"/>
</dbReference>
<sequence length="411" mass="47234">MRDTDLYTRILGIEAPWQVSTVKVEMAKGEVIVQVERKVGAKLRCPTCGRESHGYDSRRRRWRHLDTCQYKTILEADVPRVECPEHGVVTTSVPWAEPNSGFTAMFEALVIDWLKEASTAAVSRLMGLSWNAIDRIMQQAVKRGLARREGIYARHLGVDETAFKKHHDYVTIVSDQTKREVLHVGKDRKKAGLKEWYKSLPERYLQAIESVSMDMWPAFINATLESVPGAQEKIAFDKFHVAKYLGEAVDKVRRQEHKALMAEGREDLKGSKYDWLYNQANMASEKRRSFRALRESALKTARAWAIKELAMSLWGYASKTWARKAWKRWLSWTMRCRLEPMKKVAKTVKEHLWGILNAIVLKVSNGPAEGINSRIKALKVRSRGFRNKQRFANAIYFHLGGLDLYPTGLAR</sequence>
<dbReference type="PANTHER" id="PTHR33498">
    <property type="entry name" value="TRANSPOSASE FOR INSERTION SEQUENCE ELEMENT IS1557"/>
    <property type="match status" value="1"/>
</dbReference>
<evidence type="ECO:0000259" key="1">
    <source>
        <dbReference type="Pfam" id="PF01610"/>
    </source>
</evidence>
<gene>
    <name evidence="4" type="ORF">BECKFW1821B_GA0114236_113212</name>
</gene>
<dbReference type="InterPro" id="IPR029261">
    <property type="entry name" value="Transposase_Znf"/>
</dbReference>
<feature type="domain" description="Transposase IS204/IS1001/IS1096/IS1165 DDE" evidence="1">
    <location>
        <begin position="156"/>
        <end position="395"/>
    </location>
</feature>
<dbReference type="Pfam" id="PF13542">
    <property type="entry name" value="HTH_Tnp_ISL3"/>
    <property type="match status" value="1"/>
</dbReference>
<proteinExistence type="predicted"/>
<dbReference type="Pfam" id="PF01610">
    <property type="entry name" value="DDE_Tnp_ISL3"/>
    <property type="match status" value="1"/>
</dbReference>
<evidence type="ECO:0000259" key="3">
    <source>
        <dbReference type="Pfam" id="PF14690"/>
    </source>
</evidence>
<feature type="domain" description="Transposase IS204/IS1001/IS1096/IS1165 helix-turn-helix" evidence="2">
    <location>
        <begin position="92"/>
        <end position="141"/>
    </location>
</feature>
<dbReference type="NCBIfam" id="NF033550">
    <property type="entry name" value="transpos_ISL3"/>
    <property type="match status" value="1"/>
</dbReference>